<feature type="transmembrane region" description="Helical" evidence="8">
    <location>
        <begin position="138"/>
        <end position="157"/>
    </location>
</feature>
<accession>A0A6M2BU44</accession>
<dbReference type="PANTHER" id="PTHR23522:SF10">
    <property type="entry name" value="3-PHENYLPROPIONIC ACID TRANSPORTER-RELATED"/>
    <property type="match status" value="1"/>
</dbReference>
<evidence type="ECO:0000256" key="6">
    <source>
        <dbReference type="ARBA" id="ARBA00022989"/>
    </source>
</evidence>
<keyword evidence="11" id="KW-1185">Reference proteome</keyword>
<comment type="caution">
    <text evidence="10">The sequence shown here is derived from an EMBL/GenBank/DDBJ whole genome shotgun (WGS) entry which is preliminary data.</text>
</comment>
<dbReference type="Gene3D" id="1.20.1250.20">
    <property type="entry name" value="MFS general substrate transporter like domains"/>
    <property type="match status" value="2"/>
</dbReference>
<feature type="transmembrane region" description="Helical" evidence="8">
    <location>
        <begin position="297"/>
        <end position="316"/>
    </location>
</feature>
<feature type="transmembrane region" description="Helical" evidence="8">
    <location>
        <begin position="77"/>
        <end position="93"/>
    </location>
</feature>
<evidence type="ECO:0000256" key="8">
    <source>
        <dbReference type="SAM" id="Phobius"/>
    </source>
</evidence>
<dbReference type="NCBIfam" id="NF037955">
    <property type="entry name" value="mfs"/>
    <property type="match status" value="1"/>
</dbReference>
<evidence type="ECO:0000259" key="9">
    <source>
        <dbReference type="PROSITE" id="PS50850"/>
    </source>
</evidence>
<evidence type="ECO:0000256" key="1">
    <source>
        <dbReference type="ARBA" id="ARBA00004429"/>
    </source>
</evidence>
<proteinExistence type="predicted"/>
<sequence length="389" mass="42407">MATPSAGVPRLPWRLSSFYFFYYGTVGAFMPYWAPYLAARGFDAAQMGIAFALMGCVRAVVPLAWGWYADHHGRRIGLIRFASVGALLLFLMIPFVPGVFWVGAVMVAYTLFWHALLPQFEVVALSHLAARGGDYTRVRLWGSIGFIVTVLGLGAVLQPVGVLWLPWLVAVFWLGMSVSTWLVPEPPALSLAATGTAPSLGAVLRDPGVKAMLIVCFCSQLSYAPYYNFFTLFIERHGHPRDLVGLLWALAVLAEIVMFFYAGRIIARWGARRVMMAAMAATMLRWTLTAWCADSLPMLVVLQFGHALSFAAYHAVAMRYVQKMFPGALQGRGQAIYGAAAYGIGGSIGSLASGFLWQALSPEAVFLAAGLVAAIGWWIAVRILPVLEN</sequence>
<feature type="transmembrane region" description="Helical" evidence="8">
    <location>
        <begin position="99"/>
        <end position="117"/>
    </location>
</feature>
<dbReference type="Pfam" id="PF12832">
    <property type="entry name" value="MFS_1_like"/>
    <property type="match status" value="1"/>
</dbReference>
<dbReference type="RefSeq" id="WP_166259250.1">
    <property type="nucleotide sequence ID" value="NZ_JAAMOW010000008.1"/>
</dbReference>
<feature type="transmembrane region" description="Helical" evidence="8">
    <location>
        <begin position="20"/>
        <end position="38"/>
    </location>
</feature>
<evidence type="ECO:0000256" key="7">
    <source>
        <dbReference type="ARBA" id="ARBA00023136"/>
    </source>
</evidence>
<feature type="transmembrane region" description="Helical" evidence="8">
    <location>
        <begin position="336"/>
        <end position="358"/>
    </location>
</feature>
<keyword evidence="7 8" id="KW-0472">Membrane</keyword>
<dbReference type="PROSITE" id="PS50850">
    <property type="entry name" value="MFS"/>
    <property type="match status" value="1"/>
</dbReference>
<evidence type="ECO:0000256" key="2">
    <source>
        <dbReference type="ARBA" id="ARBA00022448"/>
    </source>
</evidence>
<keyword evidence="5 8" id="KW-0812">Transmembrane</keyword>
<keyword evidence="4" id="KW-0997">Cell inner membrane</keyword>
<evidence type="ECO:0000313" key="10">
    <source>
        <dbReference type="EMBL" id="NGY06202.1"/>
    </source>
</evidence>
<evidence type="ECO:0000256" key="5">
    <source>
        <dbReference type="ARBA" id="ARBA00022692"/>
    </source>
</evidence>
<feature type="domain" description="Major facilitator superfamily (MFS) profile" evidence="9">
    <location>
        <begin position="147"/>
        <end position="389"/>
    </location>
</feature>
<dbReference type="EMBL" id="JAAMOW010000008">
    <property type="protein sequence ID" value="NGY06202.1"/>
    <property type="molecule type" value="Genomic_DNA"/>
</dbReference>
<evidence type="ECO:0000256" key="4">
    <source>
        <dbReference type="ARBA" id="ARBA00022519"/>
    </source>
</evidence>
<dbReference type="InterPro" id="IPR024989">
    <property type="entry name" value="MFS_assoc_dom"/>
</dbReference>
<keyword evidence="2" id="KW-0813">Transport</keyword>
<feature type="transmembrane region" description="Helical" evidence="8">
    <location>
        <begin position="364"/>
        <end position="384"/>
    </location>
</feature>
<keyword evidence="3" id="KW-1003">Cell membrane</keyword>
<dbReference type="AlphaFoldDB" id="A0A6M2BU44"/>
<dbReference type="GO" id="GO:0030395">
    <property type="term" value="F:lactose binding"/>
    <property type="evidence" value="ECO:0007669"/>
    <property type="project" value="TreeGrafter"/>
</dbReference>
<dbReference type="InterPro" id="IPR020846">
    <property type="entry name" value="MFS_dom"/>
</dbReference>
<feature type="transmembrane region" description="Helical" evidence="8">
    <location>
        <begin position="163"/>
        <end position="183"/>
    </location>
</feature>
<organism evidence="10 11">
    <name type="scientific">Solimonas terrae</name>
    <dbReference type="NCBI Taxonomy" id="1396819"/>
    <lineage>
        <taxon>Bacteria</taxon>
        <taxon>Pseudomonadati</taxon>
        <taxon>Pseudomonadota</taxon>
        <taxon>Gammaproteobacteria</taxon>
        <taxon>Nevskiales</taxon>
        <taxon>Nevskiaceae</taxon>
        <taxon>Solimonas</taxon>
    </lineage>
</organism>
<gene>
    <name evidence="10" type="ORF">G7Y85_15625</name>
</gene>
<dbReference type="GO" id="GO:0015528">
    <property type="term" value="F:lactose:proton symporter activity"/>
    <property type="evidence" value="ECO:0007669"/>
    <property type="project" value="TreeGrafter"/>
</dbReference>
<dbReference type="InterPro" id="IPR026032">
    <property type="entry name" value="HcaT-like"/>
</dbReference>
<feature type="transmembrane region" description="Helical" evidence="8">
    <location>
        <begin position="243"/>
        <end position="262"/>
    </location>
</feature>
<keyword evidence="6 8" id="KW-1133">Transmembrane helix</keyword>
<reference evidence="10 11" key="1">
    <citation type="journal article" date="2014" name="Int. J. Syst. Evol. Microbiol.">
        <title>Solimonas terrae sp. nov., isolated from soil.</title>
        <authorList>
            <person name="Kim S.J."/>
            <person name="Moon J.Y."/>
            <person name="Weon H.Y."/>
            <person name="Ahn J.H."/>
            <person name="Chen W.M."/>
            <person name="Kwon S.W."/>
        </authorList>
    </citation>
    <scope>NUCLEOTIDE SEQUENCE [LARGE SCALE GENOMIC DNA]</scope>
    <source>
        <strain evidence="10 11">KIS83-12</strain>
    </source>
</reference>
<evidence type="ECO:0000256" key="3">
    <source>
        <dbReference type="ARBA" id="ARBA00022475"/>
    </source>
</evidence>
<feature type="transmembrane region" description="Helical" evidence="8">
    <location>
        <begin position="44"/>
        <end position="65"/>
    </location>
</feature>
<protein>
    <submittedName>
        <fullName evidence="10">MFS transporter</fullName>
    </submittedName>
</protein>
<dbReference type="SUPFAM" id="SSF103473">
    <property type="entry name" value="MFS general substrate transporter"/>
    <property type="match status" value="1"/>
</dbReference>
<dbReference type="GO" id="GO:0005886">
    <property type="term" value="C:plasma membrane"/>
    <property type="evidence" value="ECO:0007669"/>
    <property type="project" value="UniProtKB-SubCell"/>
</dbReference>
<dbReference type="Proteomes" id="UP000472676">
    <property type="component" value="Unassembled WGS sequence"/>
</dbReference>
<evidence type="ECO:0000313" key="11">
    <source>
        <dbReference type="Proteomes" id="UP000472676"/>
    </source>
</evidence>
<comment type="subcellular location">
    <subcellularLocation>
        <location evidence="1">Cell inner membrane</location>
        <topology evidence="1">Multi-pass membrane protein</topology>
    </subcellularLocation>
</comment>
<dbReference type="InterPro" id="IPR036259">
    <property type="entry name" value="MFS_trans_sf"/>
</dbReference>
<dbReference type="PIRSF" id="PIRSF004925">
    <property type="entry name" value="HcaT"/>
    <property type="match status" value="1"/>
</dbReference>
<name>A0A6M2BU44_9GAMM</name>
<feature type="transmembrane region" description="Helical" evidence="8">
    <location>
        <begin position="203"/>
        <end position="223"/>
    </location>
</feature>
<dbReference type="PANTHER" id="PTHR23522">
    <property type="entry name" value="BLL5896 PROTEIN"/>
    <property type="match status" value="1"/>
</dbReference>